<reference evidence="1 2" key="1">
    <citation type="journal article" date="2015" name="Nature">
        <title>rRNA introns, odd ribosomes, and small enigmatic genomes across a large radiation of phyla.</title>
        <authorList>
            <person name="Brown C.T."/>
            <person name="Hug L.A."/>
            <person name="Thomas B.C."/>
            <person name="Sharon I."/>
            <person name="Castelle C.J."/>
            <person name="Singh A."/>
            <person name="Wilkins M.J."/>
            <person name="Williams K.H."/>
            <person name="Banfield J.F."/>
        </authorList>
    </citation>
    <scope>NUCLEOTIDE SEQUENCE [LARGE SCALE GENOMIC DNA]</scope>
</reference>
<dbReference type="EMBL" id="LBSJ01000017">
    <property type="protein sequence ID" value="KKQ15407.1"/>
    <property type="molecule type" value="Genomic_DNA"/>
</dbReference>
<sequence>MEHLDRKEAIRRMAAISVAPFIAPKLILPGISEANNKYQVPNVIVKKSPSFDPSSNLGINVNPALVDCNAKFIKDLGASWVRLVLNPHTDFGPYLRELESVGLEAVCVIGQESIKVGDWNDENLLSSNQFKLSAEYYAEKYSGYRFALQIGNEPDNIPTEDRVESEASWWLYQEVFNNLLESYREVFTDRFLIAGGVCTGDSYYLDRVNLSHVNAFAVQLYGVDTPEVSSNEGFTDAASALGRYKINLPVFITETGVNHLNYTDDEAVKYSFALLNYYIKRGIPIAYYCLSDLMHDDHGIFDKNGNPKPILKSFLKVAWGEDVPIDSFHLNPVKEEVVEKEPVVQFTDFSSR</sequence>
<protein>
    <recommendedName>
        <fullName evidence="3">Asl1-like glycosyl hydrolase catalytic domain-containing protein</fullName>
    </recommendedName>
</protein>
<gene>
    <name evidence="1" type="ORF">US28_C0017G0017</name>
</gene>
<evidence type="ECO:0000313" key="1">
    <source>
        <dbReference type="EMBL" id="KKQ15407.1"/>
    </source>
</evidence>
<proteinExistence type="predicted"/>
<name>A0A0G0FBS3_9BACT</name>
<organism evidence="1 2">
    <name type="scientific">Candidatus Daviesbacteria bacterium GW2011_GWA1_36_8</name>
    <dbReference type="NCBI Taxonomy" id="1618417"/>
    <lineage>
        <taxon>Bacteria</taxon>
        <taxon>Candidatus Daviesiibacteriota</taxon>
    </lineage>
</organism>
<accession>A0A0G0FBS3</accession>
<dbReference type="Proteomes" id="UP000034448">
    <property type="component" value="Unassembled WGS sequence"/>
</dbReference>
<dbReference type="AlphaFoldDB" id="A0A0G0FBS3"/>
<dbReference type="Gene3D" id="3.20.20.80">
    <property type="entry name" value="Glycosidases"/>
    <property type="match status" value="1"/>
</dbReference>
<evidence type="ECO:0000313" key="2">
    <source>
        <dbReference type="Proteomes" id="UP000034448"/>
    </source>
</evidence>
<dbReference type="InterPro" id="IPR017853">
    <property type="entry name" value="GH"/>
</dbReference>
<evidence type="ECO:0008006" key="3">
    <source>
        <dbReference type="Google" id="ProtNLM"/>
    </source>
</evidence>
<dbReference type="SUPFAM" id="SSF51445">
    <property type="entry name" value="(Trans)glycosidases"/>
    <property type="match status" value="1"/>
</dbReference>
<comment type="caution">
    <text evidence="1">The sequence shown here is derived from an EMBL/GenBank/DDBJ whole genome shotgun (WGS) entry which is preliminary data.</text>
</comment>